<name>A0A0C2VE30_9BACL</name>
<dbReference type="EMBL" id="JXRQ01000030">
    <property type="protein sequence ID" value="KIL42816.1"/>
    <property type="molecule type" value="Genomic_DNA"/>
</dbReference>
<dbReference type="RefSeq" id="WP_041123936.1">
    <property type="nucleotide sequence ID" value="NZ_JXRQ01000030.1"/>
</dbReference>
<organism evidence="1 2">
    <name type="scientific">Jeotgalibacillus alimentarius</name>
    <dbReference type="NCBI Taxonomy" id="135826"/>
    <lineage>
        <taxon>Bacteria</taxon>
        <taxon>Bacillati</taxon>
        <taxon>Bacillota</taxon>
        <taxon>Bacilli</taxon>
        <taxon>Bacillales</taxon>
        <taxon>Caryophanaceae</taxon>
        <taxon>Jeotgalibacillus</taxon>
    </lineage>
</organism>
<evidence type="ECO:0000313" key="1">
    <source>
        <dbReference type="EMBL" id="KIL42816.1"/>
    </source>
</evidence>
<dbReference type="Pfam" id="PF22752">
    <property type="entry name" value="DUF488-N3i"/>
    <property type="match status" value="1"/>
</dbReference>
<dbReference type="AlphaFoldDB" id="A0A0C2VE30"/>
<evidence type="ECO:0000313" key="2">
    <source>
        <dbReference type="Proteomes" id="UP000031950"/>
    </source>
</evidence>
<dbReference type="PANTHER" id="PTHR36849">
    <property type="entry name" value="CYTOPLASMIC PROTEIN-RELATED"/>
    <property type="match status" value="1"/>
</dbReference>
<comment type="caution">
    <text evidence="1">The sequence shown here is derived from an EMBL/GenBank/DDBJ whole genome shotgun (WGS) entry which is preliminary data.</text>
</comment>
<accession>A0A0C2VE30</accession>
<keyword evidence="2" id="KW-1185">Reference proteome</keyword>
<gene>
    <name evidence="1" type="ORF">KP77_34460</name>
</gene>
<dbReference type="OrthoDB" id="9790745at2"/>
<sequence>MSIILKRIYDDKDQLSGNRILVDRVWPRGISQEDANLDDWMKEIAPSTSLRKWFDHDPDKFEEFKKAYKKEIKEDSEKQAKLNELKDKSVNERLVLLYGAKDEEVNHVVVLKEMLEDGKF</sequence>
<dbReference type="STRING" id="135826.KP77_34460"/>
<proteinExistence type="predicted"/>
<evidence type="ECO:0008006" key="3">
    <source>
        <dbReference type="Google" id="ProtNLM"/>
    </source>
</evidence>
<dbReference type="Proteomes" id="UP000031950">
    <property type="component" value="Unassembled WGS sequence"/>
</dbReference>
<reference evidence="1 2" key="1">
    <citation type="submission" date="2015-01" db="EMBL/GenBank/DDBJ databases">
        <title>Genome sequence of Jeotgalibacillus alimentarius.</title>
        <authorList>
            <person name="Goh K.M."/>
            <person name="Chan K.-G."/>
            <person name="Yaakop A.S."/>
            <person name="Ee R."/>
            <person name="Gan H.M."/>
            <person name="Chan C.S."/>
        </authorList>
    </citation>
    <scope>NUCLEOTIDE SEQUENCE [LARGE SCALE GENOMIC DNA]</scope>
    <source>
        <strain evidence="1 2">YKJ-13</strain>
    </source>
</reference>
<dbReference type="PANTHER" id="PTHR36849:SF1">
    <property type="entry name" value="CYTOPLASMIC PROTEIN"/>
    <property type="match status" value="1"/>
</dbReference>
<dbReference type="PATRIC" id="fig|135826.4.peg.3423"/>
<dbReference type="InterPro" id="IPR052552">
    <property type="entry name" value="YeaO-like"/>
</dbReference>
<protein>
    <recommendedName>
        <fullName evidence="3">Uroporphyrin-III C-methyltransferase</fullName>
    </recommendedName>
</protein>